<dbReference type="RefSeq" id="WP_007208672.1">
    <property type="nucleotide sequence ID" value="NZ_GL622241.1"/>
</dbReference>
<evidence type="ECO:0000313" key="5">
    <source>
        <dbReference type="EMBL" id="EFU73543.1"/>
    </source>
</evidence>
<dbReference type="PANTHER" id="PTHR48108:SF34">
    <property type="entry name" value="CBS DOMAIN-CONTAINING PROTEIN YHCV"/>
    <property type="match status" value="1"/>
</dbReference>
<evidence type="ECO:0000256" key="2">
    <source>
        <dbReference type="PROSITE-ProRule" id="PRU00703"/>
    </source>
</evidence>
<dbReference type="PANTHER" id="PTHR48108">
    <property type="entry name" value="CBS DOMAIN-CONTAINING PROTEIN CBSX2, CHLOROPLASTIC"/>
    <property type="match status" value="1"/>
</dbReference>
<dbReference type="PROSITE" id="PS51371">
    <property type="entry name" value="CBS"/>
    <property type="match status" value="2"/>
</dbReference>
<proteinExistence type="predicted"/>
<organism evidence="5 6">
    <name type="scientific">Enterococcus italicus (strain DSM 15952 / CCUG 50447 / LMG 22039 / TP 1.5)</name>
    <dbReference type="NCBI Taxonomy" id="888064"/>
    <lineage>
        <taxon>Bacteria</taxon>
        <taxon>Bacillati</taxon>
        <taxon>Bacillota</taxon>
        <taxon>Bacilli</taxon>
        <taxon>Lactobacillales</taxon>
        <taxon>Enterococcaceae</taxon>
        <taxon>Enterococcus</taxon>
    </lineage>
</organism>
<dbReference type="InterPro" id="IPR002912">
    <property type="entry name" value="ACT_dom"/>
</dbReference>
<name>E6LH19_ENTI1</name>
<dbReference type="SUPFAM" id="SSF54631">
    <property type="entry name" value="CBS-domain pair"/>
    <property type="match status" value="1"/>
</dbReference>
<dbReference type="InterPro" id="IPR046342">
    <property type="entry name" value="CBS_dom_sf"/>
</dbReference>
<dbReference type="InterPro" id="IPR045865">
    <property type="entry name" value="ACT-like_dom_sf"/>
</dbReference>
<reference evidence="5 6" key="1">
    <citation type="submission" date="2010-12" db="EMBL/GenBank/DDBJ databases">
        <authorList>
            <person name="Muzny D."/>
            <person name="Qin X."/>
            <person name="Deng J."/>
            <person name="Jiang H."/>
            <person name="Liu Y."/>
            <person name="Qu J."/>
            <person name="Song X.-Z."/>
            <person name="Zhang L."/>
            <person name="Thornton R."/>
            <person name="Coyle M."/>
            <person name="Francisco L."/>
            <person name="Jackson L."/>
            <person name="Javaid M."/>
            <person name="Korchina V."/>
            <person name="Kovar C."/>
            <person name="Mata R."/>
            <person name="Mathew T."/>
            <person name="Ngo R."/>
            <person name="Nguyen L."/>
            <person name="Nguyen N."/>
            <person name="Okwuonu G."/>
            <person name="Ongeri F."/>
            <person name="Pham C."/>
            <person name="Simmons D."/>
            <person name="Wilczek-Boney K."/>
            <person name="Hale W."/>
            <person name="Jakkamsetti A."/>
            <person name="Pham P."/>
            <person name="Ruth R."/>
            <person name="San Lucas F."/>
            <person name="Warren J."/>
            <person name="Zhang J."/>
            <person name="Zhao Z."/>
            <person name="Zhou C."/>
            <person name="Zhu D."/>
            <person name="Lee S."/>
            <person name="Bess C."/>
            <person name="Blankenburg K."/>
            <person name="Forbes L."/>
            <person name="Fu Q."/>
            <person name="Gubbala S."/>
            <person name="Hirani K."/>
            <person name="Jayaseelan J.C."/>
            <person name="Lara F."/>
            <person name="Munidasa M."/>
            <person name="Palculict T."/>
            <person name="Patil S."/>
            <person name="Pu L.-L."/>
            <person name="Saada N."/>
            <person name="Tang L."/>
            <person name="Weissenberger G."/>
            <person name="Zhu Y."/>
            <person name="Hemphill L."/>
            <person name="Shang Y."/>
            <person name="Youmans B."/>
            <person name="Ayvaz T."/>
            <person name="Ross M."/>
            <person name="Santibanez J."/>
            <person name="Aqrawi P."/>
            <person name="Gross S."/>
            <person name="Joshi V."/>
            <person name="Fowler G."/>
            <person name="Nazareth L."/>
            <person name="Reid J."/>
            <person name="Worley K."/>
            <person name="Petrosino J."/>
            <person name="Highlander S."/>
            <person name="Gibbs R."/>
        </authorList>
    </citation>
    <scope>NUCLEOTIDE SEQUENCE [LARGE SCALE GENOMIC DNA]</scope>
    <source>
        <strain evidence="6">DSM 15952 / CCUG 50447 / LMG 22039 / TP 1.5</strain>
    </source>
</reference>
<dbReference type="PATRIC" id="fig|888064.11.peg.111"/>
<feature type="domain" description="ACT" evidence="4">
    <location>
        <begin position="143"/>
        <end position="215"/>
    </location>
</feature>
<evidence type="ECO:0000313" key="6">
    <source>
        <dbReference type="Proteomes" id="UP000010296"/>
    </source>
</evidence>
<dbReference type="HOGENOM" id="CLU_040681_6_0_9"/>
<sequence length="215" mass="23374">MSVSDFMTKKVVTVTPATPVFDAIDVMKAHNIHRLPVVEEGHLVGLITEGVIQSALPSKATSLSVYELNYLINKTNVSDIMIKDVLTIQPTALLEDAIAKMRTNSVAVLPVLDNGNLVGIITNNDIFDAFLKITGYHEGGTRISVNISKDKSGVIADLSKILADHQMSISTIVVNRKSDGTIVEFQVVSKQVIKIRELFEDAGYQVVDAVLTNVK</sequence>
<dbReference type="CDD" id="cd04584">
    <property type="entry name" value="CBS_pair_AcuB_like"/>
    <property type="match status" value="1"/>
</dbReference>
<protein>
    <submittedName>
        <fullName evidence="5">CBS domain protein</fullName>
    </submittedName>
</protein>
<accession>E6LH19</accession>
<keyword evidence="6" id="KW-1185">Reference proteome</keyword>
<dbReference type="Pfam" id="PF00571">
    <property type="entry name" value="CBS"/>
    <property type="match status" value="2"/>
</dbReference>
<evidence type="ECO:0000256" key="1">
    <source>
        <dbReference type="ARBA" id="ARBA00022737"/>
    </source>
</evidence>
<dbReference type="Gene3D" id="3.10.580.10">
    <property type="entry name" value="CBS-domain"/>
    <property type="match status" value="1"/>
</dbReference>
<evidence type="ECO:0000259" key="3">
    <source>
        <dbReference type="PROSITE" id="PS51371"/>
    </source>
</evidence>
<feature type="domain" description="CBS" evidence="3">
    <location>
        <begin position="81"/>
        <end position="139"/>
    </location>
</feature>
<dbReference type="Proteomes" id="UP000010296">
    <property type="component" value="Unassembled WGS sequence"/>
</dbReference>
<dbReference type="eggNOG" id="COG0517">
    <property type="taxonomic scope" value="Bacteria"/>
</dbReference>
<dbReference type="GeneID" id="302705371"/>
<keyword evidence="2" id="KW-0129">CBS domain</keyword>
<evidence type="ECO:0000259" key="4">
    <source>
        <dbReference type="PROSITE" id="PS51671"/>
    </source>
</evidence>
<feature type="domain" description="CBS" evidence="3">
    <location>
        <begin position="7"/>
        <end position="63"/>
    </location>
</feature>
<dbReference type="STRING" id="888064.HMPREF9088_1659"/>
<gene>
    <name evidence="5" type="ORF">HMPREF9088_1659</name>
</gene>
<dbReference type="SMART" id="SM00116">
    <property type="entry name" value="CBS"/>
    <property type="match status" value="2"/>
</dbReference>
<dbReference type="EMBL" id="AEPV01000066">
    <property type="protein sequence ID" value="EFU73543.1"/>
    <property type="molecule type" value="Genomic_DNA"/>
</dbReference>
<dbReference type="OrthoDB" id="9802114at2"/>
<dbReference type="InterPro" id="IPR051462">
    <property type="entry name" value="CBS_domain-containing"/>
</dbReference>
<dbReference type="PROSITE" id="PS51671">
    <property type="entry name" value="ACT"/>
    <property type="match status" value="1"/>
</dbReference>
<keyword evidence="1" id="KW-0677">Repeat</keyword>
<dbReference type="InterPro" id="IPR000644">
    <property type="entry name" value="CBS_dom"/>
</dbReference>
<dbReference type="AlphaFoldDB" id="E6LH19"/>
<dbReference type="SUPFAM" id="SSF55021">
    <property type="entry name" value="ACT-like"/>
    <property type="match status" value="1"/>
</dbReference>
<comment type="caution">
    <text evidence="5">The sequence shown here is derived from an EMBL/GenBank/DDBJ whole genome shotgun (WGS) entry which is preliminary data.</text>
</comment>